<organism evidence="1">
    <name type="scientific">uncultured Caudovirales phage</name>
    <dbReference type="NCBI Taxonomy" id="2100421"/>
    <lineage>
        <taxon>Viruses</taxon>
        <taxon>Duplodnaviria</taxon>
        <taxon>Heunggongvirae</taxon>
        <taxon>Uroviricota</taxon>
        <taxon>Caudoviricetes</taxon>
        <taxon>Peduoviridae</taxon>
        <taxon>Maltschvirus</taxon>
        <taxon>Maltschvirus maltsch</taxon>
    </lineage>
</organism>
<dbReference type="EMBL" id="LR797281">
    <property type="protein sequence ID" value="CAB4199473.1"/>
    <property type="molecule type" value="Genomic_DNA"/>
</dbReference>
<evidence type="ECO:0000313" key="1">
    <source>
        <dbReference type="EMBL" id="CAB4171203.1"/>
    </source>
</evidence>
<dbReference type="EMBL" id="LR797381">
    <property type="protein sequence ID" value="CAB4213026.1"/>
    <property type="molecule type" value="Genomic_DNA"/>
</dbReference>
<evidence type="ECO:0000313" key="3">
    <source>
        <dbReference type="EMBL" id="CAB4199473.1"/>
    </source>
</evidence>
<evidence type="ECO:0000313" key="4">
    <source>
        <dbReference type="EMBL" id="CAB4213026.1"/>
    </source>
</evidence>
<dbReference type="EMBL" id="LR797033">
    <property type="protein sequence ID" value="CAB4183370.1"/>
    <property type="molecule type" value="Genomic_DNA"/>
</dbReference>
<gene>
    <name evidence="2" type="ORF">UFOVP1091_53</name>
    <name evidence="3" type="ORF">UFOVP1335_48</name>
    <name evidence="4" type="ORF">UFOVP1445_53</name>
    <name evidence="1" type="ORF">UFOVP914_14</name>
</gene>
<reference evidence="1" key="1">
    <citation type="submission" date="2020-05" db="EMBL/GenBank/DDBJ databases">
        <authorList>
            <person name="Chiriac C."/>
            <person name="Salcher M."/>
            <person name="Ghai R."/>
            <person name="Kavagutti S V."/>
        </authorList>
    </citation>
    <scope>NUCLEOTIDE SEQUENCE</scope>
</reference>
<accession>A0A6J5PIB5</accession>
<name>A0A6J5PIB5_9CAUD</name>
<protein>
    <submittedName>
        <fullName evidence="1">Uncharacterized protein</fullName>
    </submittedName>
</protein>
<proteinExistence type="predicted"/>
<sequence length="96" mass="10895">MANEDSNGTPDWIYDIIPANQIEEMEISAETVERNLKNGVNIVLSASNDSAIKLCRSYARGKNGDIKHWMHIVQFMDSFIAAVEQHLVEEDINPYE</sequence>
<dbReference type="EMBL" id="LR796864">
    <property type="protein sequence ID" value="CAB4171203.1"/>
    <property type="molecule type" value="Genomic_DNA"/>
</dbReference>
<evidence type="ECO:0000313" key="2">
    <source>
        <dbReference type="EMBL" id="CAB4183370.1"/>
    </source>
</evidence>